<dbReference type="PANTHER" id="PTHR21340">
    <property type="entry name" value="DIADENOSINE 5,5-P1,P4-TETRAPHOSPHATE PYROPHOSPHOHYDROLASE MUTT"/>
    <property type="match status" value="1"/>
</dbReference>
<dbReference type="PANTHER" id="PTHR21340:SF7">
    <property type="entry name" value="NUDIX HYDROLASE DOMAIN-CONTAINING PROTEIN"/>
    <property type="match status" value="1"/>
</dbReference>
<accession>A0A7I7Y505</accession>
<keyword evidence="2" id="KW-1185">Reference proteome</keyword>
<reference evidence="1" key="2">
    <citation type="submission" date="2020-02" db="EMBL/GenBank/DDBJ databases">
        <authorList>
            <person name="Matsumoto Y."/>
            <person name="Motooka D."/>
            <person name="Nakamura S."/>
        </authorList>
    </citation>
    <scope>NUCLEOTIDE SEQUENCE</scope>
    <source>
        <strain evidence="1">JCM 13671</strain>
    </source>
</reference>
<dbReference type="GO" id="GO:0004081">
    <property type="term" value="F:bis(5'-nucleosyl)-tetraphosphatase (asymmetrical) activity"/>
    <property type="evidence" value="ECO:0007669"/>
    <property type="project" value="TreeGrafter"/>
</dbReference>
<dbReference type="GO" id="GO:0006167">
    <property type="term" value="P:AMP biosynthetic process"/>
    <property type="evidence" value="ECO:0007669"/>
    <property type="project" value="TreeGrafter"/>
</dbReference>
<organism evidence="1 2">
    <name type="scientific">Mycolicibacterium confluentis</name>
    <dbReference type="NCBI Taxonomy" id="28047"/>
    <lineage>
        <taxon>Bacteria</taxon>
        <taxon>Bacillati</taxon>
        <taxon>Actinomycetota</taxon>
        <taxon>Actinomycetes</taxon>
        <taxon>Mycobacteriales</taxon>
        <taxon>Mycobacteriaceae</taxon>
        <taxon>Mycolicibacterium</taxon>
    </lineage>
</organism>
<protein>
    <submittedName>
        <fullName evidence="1">NUDIX domain-containing protein</fullName>
    </submittedName>
</protein>
<proteinExistence type="predicted"/>
<dbReference type="EMBL" id="AP022612">
    <property type="protein sequence ID" value="BBZ36757.1"/>
    <property type="molecule type" value="Genomic_DNA"/>
</dbReference>
<dbReference type="Proteomes" id="UP000466931">
    <property type="component" value="Chromosome"/>
</dbReference>
<dbReference type="RefSeq" id="WP_109788597.1">
    <property type="nucleotide sequence ID" value="NZ_AP022612.1"/>
</dbReference>
<dbReference type="GO" id="GO:0006754">
    <property type="term" value="P:ATP biosynthetic process"/>
    <property type="evidence" value="ECO:0007669"/>
    <property type="project" value="TreeGrafter"/>
</dbReference>
<evidence type="ECO:0000313" key="1">
    <source>
        <dbReference type="EMBL" id="BBZ36757.1"/>
    </source>
</evidence>
<dbReference type="SUPFAM" id="SSF55811">
    <property type="entry name" value="Nudix"/>
    <property type="match status" value="1"/>
</dbReference>
<reference evidence="1" key="1">
    <citation type="journal article" date="2019" name="Emerg. Microbes Infect.">
        <title>Comprehensive subspecies identification of 175 nontuberculous mycobacteria species based on 7547 genomic profiles.</title>
        <authorList>
            <person name="Matsumoto Y."/>
            <person name="Kinjo T."/>
            <person name="Motooka D."/>
            <person name="Nabeya D."/>
            <person name="Jung N."/>
            <person name="Uechi K."/>
            <person name="Horii T."/>
            <person name="Iida T."/>
            <person name="Fujita J."/>
            <person name="Nakamura S."/>
        </authorList>
    </citation>
    <scope>NUCLEOTIDE SEQUENCE [LARGE SCALE GENOMIC DNA]</scope>
    <source>
        <strain evidence="1">JCM 13671</strain>
    </source>
</reference>
<gene>
    <name evidence="1" type="ORF">MCNF_53620</name>
</gene>
<dbReference type="InterPro" id="IPR051325">
    <property type="entry name" value="Nudix_hydrolase_domain"/>
</dbReference>
<evidence type="ECO:0000313" key="2">
    <source>
        <dbReference type="Proteomes" id="UP000466931"/>
    </source>
</evidence>
<dbReference type="Gene3D" id="3.90.79.10">
    <property type="entry name" value="Nucleoside Triphosphate Pyrophosphohydrolase"/>
    <property type="match status" value="1"/>
</dbReference>
<dbReference type="InterPro" id="IPR000086">
    <property type="entry name" value="NUDIX_hydrolase_dom"/>
</dbReference>
<dbReference type="InterPro" id="IPR015797">
    <property type="entry name" value="NUDIX_hydrolase-like_dom_sf"/>
</dbReference>
<dbReference type="Pfam" id="PF00293">
    <property type="entry name" value="NUDIX"/>
    <property type="match status" value="1"/>
</dbReference>
<name>A0A7I7Y505_9MYCO</name>
<dbReference type="PROSITE" id="PS51462">
    <property type="entry name" value="NUDIX"/>
    <property type="match status" value="1"/>
</dbReference>
<dbReference type="AlphaFoldDB" id="A0A7I7Y505"/>
<dbReference type="OrthoDB" id="954553at2"/>
<dbReference type="CDD" id="cd04662">
    <property type="entry name" value="NUDIX_Hydrolase"/>
    <property type="match status" value="1"/>
</dbReference>
<sequence length="163" mass="17943">MAARLSAGLLLYRIADDGLEVLIAHPGGPFWARKDQGAWSIPKGEYAEGEDPLAAARREFAEELSLGVPDGEPVALGEVKQSGGKVVTAYALEADLDITDARSNTFEIEWPRGSGRMREFPEIDRVAWLHVDAARDKLLKSQAPFLDRLLDRLRRVPGSPLPR</sequence>